<feature type="transmembrane region" description="Helical" evidence="6">
    <location>
        <begin position="249"/>
        <end position="271"/>
    </location>
</feature>
<dbReference type="Proteomes" id="UP000001285">
    <property type="component" value="Chromosome"/>
</dbReference>
<evidence type="ECO:0000313" key="8">
    <source>
        <dbReference type="Proteomes" id="UP000001285"/>
    </source>
</evidence>
<feature type="transmembrane region" description="Helical" evidence="6">
    <location>
        <begin position="184"/>
        <end position="202"/>
    </location>
</feature>
<feature type="transmembrane region" description="Helical" evidence="6">
    <location>
        <begin position="379"/>
        <end position="397"/>
    </location>
</feature>
<dbReference type="HOGENOM" id="CLU_631332_0_0_9"/>
<feature type="transmembrane region" description="Helical" evidence="6">
    <location>
        <begin position="159"/>
        <end position="178"/>
    </location>
</feature>
<keyword evidence="3 6" id="KW-0812">Transmembrane</keyword>
<dbReference type="GO" id="GO:0005886">
    <property type="term" value="C:plasma membrane"/>
    <property type="evidence" value="ECO:0007669"/>
    <property type="project" value="UniProtKB-SubCell"/>
</dbReference>
<keyword evidence="2" id="KW-1003">Cell membrane</keyword>
<evidence type="ECO:0000256" key="2">
    <source>
        <dbReference type="ARBA" id="ARBA00022475"/>
    </source>
</evidence>
<sequence>MLQYTSYLLRSSYHMKSLKNPVVRYLLILSTIGVLGSSLYRIVLVQYAATLEFAKWAIVFVSVSQIMPFLLQVIPGKYADKTKQKFGAMFYTQLIAGFMFIVIGLLLDLRSWFALAIILFLDAIVTLISIYESGLIVVIQKRYIRKELMESSTGLISGLSILISMCGQSIGVGILLISHNDFQIVAYINSLTFFISSAFIYLNRKKFNDKGLAKLVQNSVSHETIEPKEKISKSQFWNNVENVFQANPYIMLTSLVFENFVFSGMFAYVSITLLNDKYIKLPYSVSILMFSVSMGAGYLLGSIFADKMLNHVPLPLISMVVDSLTICFFVSMFIFHQDYFSFAIIFLIYLLFGKFDTKIYSRTVVAVDEKILASFRTKMSSMVNASLPIGTFALPFIATTMGNMSSCLLVIFCMAVNLVILLFATKEAFNLKKA</sequence>
<keyword evidence="8" id="KW-1185">Reference proteome</keyword>
<proteinExistence type="predicted"/>
<evidence type="ECO:0000256" key="6">
    <source>
        <dbReference type="SAM" id="Phobius"/>
    </source>
</evidence>
<protein>
    <recommendedName>
        <fullName evidence="9">MFS transporter</fullName>
    </recommendedName>
</protein>
<feature type="transmembrane region" description="Helical" evidence="6">
    <location>
        <begin position="312"/>
        <end position="333"/>
    </location>
</feature>
<reference evidence="7 8" key="1">
    <citation type="journal article" date="2011" name="Microb. Cell Fact.">
        <title>Genomic analysis reveals Lactobacillus sanfranciscensis as stable element in traditional sourdoughs.</title>
        <authorList>
            <person name="Vogel R.F."/>
            <person name="Pavlovic M."/>
            <person name="Ehrmann M.A."/>
            <person name="Wiezer A."/>
            <person name="Liesegang H."/>
            <person name="Offschanka S."/>
            <person name="Voget S."/>
            <person name="Angelov A."/>
            <person name="Bocker G."/>
            <person name="Liebl W."/>
        </authorList>
    </citation>
    <scope>NUCLEOTIDE SEQUENCE [LARGE SCALE GENOMIC DNA]</scope>
    <source>
        <strain evidence="7 8">TMW 1.1304</strain>
    </source>
</reference>
<gene>
    <name evidence="7" type="ordered locus">LSA_00240</name>
</gene>
<dbReference type="SUPFAM" id="SSF103473">
    <property type="entry name" value="MFS general substrate transporter"/>
    <property type="match status" value="1"/>
</dbReference>
<organism evidence="7 8">
    <name type="scientific">Fructilactobacillus sanfranciscensis (strain TMW 1.1304)</name>
    <name type="common">Lactobacillus sanfranciscensis</name>
    <dbReference type="NCBI Taxonomy" id="714313"/>
    <lineage>
        <taxon>Bacteria</taxon>
        <taxon>Bacillati</taxon>
        <taxon>Bacillota</taxon>
        <taxon>Bacilli</taxon>
        <taxon>Lactobacillales</taxon>
        <taxon>Lactobacillaceae</taxon>
        <taxon>Fructilactobacillus</taxon>
    </lineage>
</organism>
<feature type="transmembrane region" description="Helical" evidence="6">
    <location>
        <begin position="403"/>
        <end position="424"/>
    </location>
</feature>
<feature type="transmembrane region" description="Helical" evidence="6">
    <location>
        <begin position="56"/>
        <end position="74"/>
    </location>
</feature>
<feature type="transmembrane region" description="Helical" evidence="6">
    <location>
        <begin position="21"/>
        <end position="44"/>
    </location>
</feature>
<feature type="transmembrane region" description="Helical" evidence="6">
    <location>
        <begin position="113"/>
        <end position="138"/>
    </location>
</feature>
<evidence type="ECO:0000313" key="7">
    <source>
        <dbReference type="EMBL" id="AEN98513.1"/>
    </source>
</evidence>
<keyword evidence="5 6" id="KW-0472">Membrane</keyword>
<dbReference type="InterPro" id="IPR036259">
    <property type="entry name" value="MFS_trans_sf"/>
</dbReference>
<evidence type="ECO:0000256" key="5">
    <source>
        <dbReference type="ARBA" id="ARBA00023136"/>
    </source>
</evidence>
<dbReference type="Gene3D" id="1.20.1250.20">
    <property type="entry name" value="MFS general substrate transporter like domains"/>
    <property type="match status" value="1"/>
</dbReference>
<keyword evidence="4 6" id="KW-1133">Transmembrane helix</keyword>
<feature type="transmembrane region" description="Helical" evidence="6">
    <location>
        <begin position="339"/>
        <end position="355"/>
    </location>
</feature>
<evidence type="ECO:0000256" key="4">
    <source>
        <dbReference type="ARBA" id="ARBA00022989"/>
    </source>
</evidence>
<evidence type="ECO:0000256" key="1">
    <source>
        <dbReference type="ARBA" id="ARBA00004651"/>
    </source>
</evidence>
<dbReference type="PANTHER" id="PTHR23513:SF6">
    <property type="entry name" value="MAJOR FACILITATOR SUPERFAMILY ASSOCIATED DOMAIN-CONTAINING PROTEIN"/>
    <property type="match status" value="1"/>
</dbReference>
<dbReference type="EMBL" id="CP002461">
    <property type="protein sequence ID" value="AEN98513.1"/>
    <property type="molecule type" value="Genomic_DNA"/>
</dbReference>
<dbReference type="PANTHER" id="PTHR23513">
    <property type="entry name" value="INTEGRAL MEMBRANE EFFLUX PROTEIN-RELATED"/>
    <property type="match status" value="1"/>
</dbReference>
<comment type="subcellular location">
    <subcellularLocation>
        <location evidence="1">Cell membrane</location>
        <topology evidence="1">Multi-pass membrane protein</topology>
    </subcellularLocation>
</comment>
<name>G2KTS0_FRUST</name>
<accession>G2KTS0</accession>
<evidence type="ECO:0000256" key="3">
    <source>
        <dbReference type="ARBA" id="ARBA00022692"/>
    </source>
</evidence>
<dbReference type="STRING" id="714313.LSA_00240"/>
<feature type="transmembrane region" description="Helical" evidence="6">
    <location>
        <begin position="283"/>
        <end position="305"/>
    </location>
</feature>
<feature type="transmembrane region" description="Helical" evidence="6">
    <location>
        <begin position="86"/>
        <end position="107"/>
    </location>
</feature>
<dbReference type="AlphaFoldDB" id="G2KTS0"/>
<evidence type="ECO:0008006" key="9">
    <source>
        <dbReference type="Google" id="ProtNLM"/>
    </source>
</evidence>
<dbReference type="KEGG" id="lsn:LSA_00240"/>